<keyword evidence="2" id="KW-1185">Reference proteome</keyword>
<proteinExistence type="predicted"/>
<accession>A0A6A2XJF8</accession>
<dbReference type="Proteomes" id="UP000436088">
    <property type="component" value="Unassembled WGS sequence"/>
</dbReference>
<dbReference type="GO" id="GO:0016301">
    <property type="term" value="F:kinase activity"/>
    <property type="evidence" value="ECO:0007669"/>
    <property type="project" value="UniProtKB-KW"/>
</dbReference>
<evidence type="ECO:0000313" key="2">
    <source>
        <dbReference type="Proteomes" id="UP000436088"/>
    </source>
</evidence>
<protein>
    <submittedName>
        <fullName evidence="1">Serine/threonine-protein kinase CTR1-like</fullName>
    </submittedName>
</protein>
<dbReference type="AlphaFoldDB" id="A0A6A2XJF8"/>
<comment type="caution">
    <text evidence="1">The sequence shown here is derived from an EMBL/GenBank/DDBJ whole genome shotgun (WGS) entry which is preliminary data.</text>
</comment>
<evidence type="ECO:0000313" key="1">
    <source>
        <dbReference type="EMBL" id="KAE8653924.1"/>
    </source>
</evidence>
<organism evidence="1 2">
    <name type="scientific">Hibiscus syriacus</name>
    <name type="common">Rose of Sharon</name>
    <dbReference type="NCBI Taxonomy" id="106335"/>
    <lineage>
        <taxon>Eukaryota</taxon>
        <taxon>Viridiplantae</taxon>
        <taxon>Streptophyta</taxon>
        <taxon>Embryophyta</taxon>
        <taxon>Tracheophyta</taxon>
        <taxon>Spermatophyta</taxon>
        <taxon>Magnoliopsida</taxon>
        <taxon>eudicotyledons</taxon>
        <taxon>Gunneridae</taxon>
        <taxon>Pentapetalae</taxon>
        <taxon>rosids</taxon>
        <taxon>malvids</taxon>
        <taxon>Malvales</taxon>
        <taxon>Malvaceae</taxon>
        <taxon>Malvoideae</taxon>
        <taxon>Hibiscus</taxon>
    </lineage>
</organism>
<reference evidence="1" key="1">
    <citation type="submission" date="2019-09" db="EMBL/GenBank/DDBJ databases">
        <title>Draft genome information of white flower Hibiscus syriacus.</title>
        <authorList>
            <person name="Kim Y.-M."/>
        </authorList>
    </citation>
    <scope>NUCLEOTIDE SEQUENCE [LARGE SCALE GENOMIC DNA]</scope>
    <source>
        <strain evidence="1">YM2019G1</strain>
    </source>
</reference>
<gene>
    <name evidence="1" type="ORF">F3Y22_tig00117056pilonHSYRG00511</name>
</gene>
<dbReference type="EMBL" id="VEPZ02001788">
    <property type="protein sequence ID" value="KAE8653924.1"/>
    <property type="molecule type" value="Genomic_DNA"/>
</dbReference>
<name>A0A6A2XJF8_HIBSY</name>
<sequence>MHGRSRKAINPEDEATSAAKAQSFAISKLNSSLITAIKYQTVTTDSSLLVSSWPPHGSDVLLLGNGCHNSSNFSPFTTLRSDSGSFPIVLYFNQHVAGVSSSTVVFEYGFNKSEDIVWKPLSLSHSQTAQVWVAHLKFPSSELHSSVKVCVGHSEGITSKRGPQYSCPSVFSFKVHAQPTQRDSPQGSVSESILWREDNFKVYGTQSEEASPTFSFDQLNIRTDHEPTASNWQAEALTKEIDCFRELLSLTDCKIGKLTLSRLLMARDAISYSHANKPVHSEVLELYSDLMTLD</sequence>